<dbReference type="SUPFAM" id="SSF101386">
    <property type="entry name" value="all-alpha NTP pyrophosphatases"/>
    <property type="match status" value="1"/>
</dbReference>
<reference evidence="2" key="1">
    <citation type="submission" date="2020-10" db="EMBL/GenBank/DDBJ databases">
        <authorList>
            <person name="Gilroy R."/>
        </authorList>
    </citation>
    <scope>NUCLEOTIDE SEQUENCE</scope>
    <source>
        <strain evidence="2">ChiSxjej1B13-7958</strain>
    </source>
</reference>
<sequence>MDFVQKETYTMEDLLAVMERLRAPDGCPWDREQTHRSIRQCFLEETYEALEAIDNDDEELLKEELGDVLFQVVFHAQLEKEKGSFSFEDVTDGVVRKMILRHPHVFGDVSVNGTGDVLRNWDAIKKSSKHQKSQTEVLQSVARTLPALMRAQKLRHKAASTEPFTAQDCLCEAGEALAGLTSLSGRTKEEQKALLGQLLFAAAGLADALGVEAEESLTRASDAFLADFAEKENEKSKT</sequence>
<dbReference type="Pfam" id="PF03819">
    <property type="entry name" value="MazG"/>
    <property type="match status" value="1"/>
</dbReference>
<accession>A0A9D1APY6</accession>
<dbReference type="FunFam" id="1.10.287.1080:FF:000001">
    <property type="entry name" value="Nucleoside triphosphate pyrophosphohydrolase"/>
    <property type="match status" value="1"/>
</dbReference>
<dbReference type="EC" id="3.6.1.9" evidence="2"/>
<dbReference type="NCBIfam" id="NF007113">
    <property type="entry name" value="PRK09562.1"/>
    <property type="match status" value="1"/>
</dbReference>
<dbReference type="CDD" id="cd11528">
    <property type="entry name" value="NTP-PPase_MazG_Nterm"/>
    <property type="match status" value="1"/>
</dbReference>
<evidence type="ECO:0000313" key="3">
    <source>
        <dbReference type="Proteomes" id="UP000824242"/>
    </source>
</evidence>
<dbReference type="GO" id="GO:0047429">
    <property type="term" value="F:nucleoside triphosphate diphosphatase activity"/>
    <property type="evidence" value="ECO:0007669"/>
    <property type="project" value="UniProtKB-EC"/>
</dbReference>
<dbReference type="GO" id="GO:0046061">
    <property type="term" value="P:dATP catabolic process"/>
    <property type="evidence" value="ECO:0007669"/>
    <property type="project" value="TreeGrafter"/>
</dbReference>
<name>A0A9D1APY6_9FIRM</name>
<dbReference type="AlphaFoldDB" id="A0A9D1APY6"/>
<dbReference type="InterPro" id="IPR004518">
    <property type="entry name" value="MazG-like_dom"/>
</dbReference>
<dbReference type="InterPro" id="IPR048015">
    <property type="entry name" value="NTP-PPase_MazG-like_N"/>
</dbReference>
<comment type="caution">
    <text evidence="2">The sequence shown here is derived from an EMBL/GenBank/DDBJ whole genome shotgun (WGS) entry which is preliminary data.</text>
</comment>
<keyword evidence="2" id="KW-0378">Hydrolase</keyword>
<dbReference type="GO" id="GO:0046076">
    <property type="term" value="P:dTTP catabolic process"/>
    <property type="evidence" value="ECO:0007669"/>
    <property type="project" value="TreeGrafter"/>
</dbReference>
<dbReference type="GO" id="GO:0046052">
    <property type="term" value="P:UTP catabolic process"/>
    <property type="evidence" value="ECO:0007669"/>
    <property type="project" value="TreeGrafter"/>
</dbReference>
<dbReference type="Gene3D" id="1.10.287.1080">
    <property type="entry name" value="MazG-like"/>
    <property type="match status" value="2"/>
</dbReference>
<dbReference type="EMBL" id="DVGZ01000075">
    <property type="protein sequence ID" value="HIR47438.1"/>
    <property type="molecule type" value="Genomic_DNA"/>
</dbReference>
<dbReference type="InterPro" id="IPR011551">
    <property type="entry name" value="NTP_PyrPHydrolase_MazG"/>
</dbReference>
<evidence type="ECO:0000259" key="1">
    <source>
        <dbReference type="Pfam" id="PF03819"/>
    </source>
</evidence>
<dbReference type="GO" id="GO:0006203">
    <property type="term" value="P:dGTP catabolic process"/>
    <property type="evidence" value="ECO:0007669"/>
    <property type="project" value="TreeGrafter"/>
</dbReference>
<proteinExistence type="predicted"/>
<dbReference type="GO" id="GO:0046081">
    <property type="term" value="P:dUTP catabolic process"/>
    <property type="evidence" value="ECO:0007669"/>
    <property type="project" value="TreeGrafter"/>
</dbReference>
<evidence type="ECO:0000313" key="2">
    <source>
        <dbReference type="EMBL" id="HIR47438.1"/>
    </source>
</evidence>
<protein>
    <submittedName>
        <fullName evidence="2">Nucleoside triphosphate pyrophosphohydrolase</fullName>
        <ecNumber evidence="2">3.6.1.9</ecNumber>
    </submittedName>
</protein>
<feature type="domain" description="NTP pyrophosphohydrolase MazG-like" evidence="1">
    <location>
        <begin position="33"/>
        <end position="106"/>
    </location>
</feature>
<dbReference type="PANTHER" id="PTHR30522:SF0">
    <property type="entry name" value="NUCLEOSIDE TRIPHOSPHATE PYROPHOSPHOHYDROLASE"/>
    <property type="match status" value="1"/>
</dbReference>
<dbReference type="GO" id="GO:0046047">
    <property type="term" value="P:TTP catabolic process"/>
    <property type="evidence" value="ECO:0007669"/>
    <property type="project" value="TreeGrafter"/>
</dbReference>
<dbReference type="Proteomes" id="UP000824242">
    <property type="component" value="Unassembled WGS sequence"/>
</dbReference>
<reference evidence="2" key="2">
    <citation type="journal article" date="2021" name="PeerJ">
        <title>Extensive microbial diversity within the chicken gut microbiome revealed by metagenomics and culture.</title>
        <authorList>
            <person name="Gilroy R."/>
            <person name="Ravi A."/>
            <person name="Getino M."/>
            <person name="Pursley I."/>
            <person name="Horton D.L."/>
            <person name="Alikhan N.F."/>
            <person name="Baker D."/>
            <person name="Gharbi K."/>
            <person name="Hall N."/>
            <person name="Watson M."/>
            <person name="Adriaenssens E.M."/>
            <person name="Foster-Nyarko E."/>
            <person name="Jarju S."/>
            <person name="Secka A."/>
            <person name="Antonio M."/>
            <person name="Oren A."/>
            <person name="Chaudhuri R.R."/>
            <person name="La Ragione R."/>
            <person name="Hildebrand F."/>
            <person name="Pallen M.J."/>
        </authorList>
    </citation>
    <scope>NUCLEOTIDE SEQUENCE</scope>
    <source>
        <strain evidence="2">ChiSxjej1B13-7958</strain>
    </source>
</reference>
<organism evidence="2 3">
    <name type="scientific">Candidatus Caccousia avicola</name>
    <dbReference type="NCBI Taxonomy" id="2840721"/>
    <lineage>
        <taxon>Bacteria</taxon>
        <taxon>Bacillati</taxon>
        <taxon>Bacillota</taxon>
        <taxon>Clostridia</taxon>
        <taxon>Eubacteriales</taxon>
        <taxon>Oscillospiraceae</taxon>
        <taxon>Oscillospiraceae incertae sedis</taxon>
        <taxon>Candidatus Caccousia</taxon>
    </lineage>
</organism>
<dbReference type="PANTHER" id="PTHR30522">
    <property type="entry name" value="NUCLEOSIDE TRIPHOSPHATE PYROPHOSPHOHYDROLASE"/>
    <property type="match status" value="1"/>
</dbReference>
<gene>
    <name evidence="2" type="primary">mazG</name>
    <name evidence="2" type="ORF">IAB89_07240</name>
</gene>
<dbReference type="GO" id="GO:0006950">
    <property type="term" value="P:response to stress"/>
    <property type="evidence" value="ECO:0007669"/>
    <property type="project" value="UniProtKB-ARBA"/>
</dbReference>
<dbReference type="NCBIfam" id="TIGR00444">
    <property type="entry name" value="mazG"/>
    <property type="match status" value="1"/>
</dbReference>